<dbReference type="PANTHER" id="PTHR45138">
    <property type="entry name" value="REGULATORY COMPONENTS OF SENSORY TRANSDUCTION SYSTEM"/>
    <property type="match status" value="1"/>
</dbReference>
<feature type="coiled-coil region" evidence="1">
    <location>
        <begin position="241"/>
        <end position="275"/>
    </location>
</feature>
<dbReference type="GO" id="GO:0005886">
    <property type="term" value="C:plasma membrane"/>
    <property type="evidence" value="ECO:0007669"/>
    <property type="project" value="TreeGrafter"/>
</dbReference>
<dbReference type="Proteomes" id="UP000654482">
    <property type="component" value="Unassembled WGS sequence"/>
</dbReference>
<dbReference type="SUPFAM" id="SSF55785">
    <property type="entry name" value="PYP-like sensor domain (PAS domain)"/>
    <property type="match status" value="1"/>
</dbReference>
<dbReference type="AlphaFoldDB" id="A0A8J7JEE5"/>
<evidence type="ECO:0000313" key="6">
    <source>
        <dbReference type="Proteomes" id="UP000654482"/>
    </source>
</evidence>
<dbReference type="Pfam" id="PF13188">
    <property type="entry name" value="PAS_8"/>
    <property type="match status" value="1"/>
</dbReference>
<dbReference type="InterPro" id="IPR000014">
    <property type="entry name" value="PAS"/>
</dbReference>
<evidence type="ECO:0000259" key="3">
    <source>
        <dbReference type="PROSITE" id="PS50113"/>
    </source>
</evidence>
<accession>A0A8J7JEE5</accession>
<dbReference type="InterPro" id="IPR050469">
    <property type="entry name" value="Diguanylate_Cyclase"/>
</dbReference>
<dbReference type="InterPro" id="IPR035965">
    <property type="entry name" value="PAS-like_dom_sf"/>
</dbReference>
<dbReference type="PANTHER" id="PTHR45138:SF9">
    <property type="entry name" value="DIGUANYLATE CYCLASE DGCM-RELATED"/>
    <property type="match status" value="1"/>
</dbReference>
<dbReference type="EMBL" id="JADEWZ010000063">
    <property type="protein sequence ID" value="MBE9118840.1"/>
    <property type="molecule type" value="Genomic_DNA"/>
</dbReference>
<keyword evidence="1" id="KW-0175">Coiled coil</keyword>
<dbReference type="GO" id="GO:0052621">
    <property type="term" value="F:diguanylate cyclase activity"/>
    <property type="evidence" value="ECO:0007669"/>
    <property type="project" value="TreeGrafter"/>
</dbReference>
<dbReference type="RefSeq" id="WP_194031935.1">
    <property type="nucleotide sequence ID" value="NZ_JADEWZ010000063.1"/>
</dbReference>
<name>A0A8J7JEE5_9CYAN</name>
<feature type="domain" description="PAC" evidence="3">
    <location>
        <begin position="205"/>
        <end position="257"/>
    </location>
</feature>
<dbReference type="CDD" id="cd00130">
    <property type="entry name" value="PAS"/>
    <property type="match status" value="1"/>
</dbReference>
<dbReference type="NCBIfam" id="TIGR00254">
    <property type="entry name" value="GGDEF"/>
    <property type="match status" value="1"/>
</dbReference>
<dbReference type="CDD" id="cd01949">
    <property type="entry name" value="GGDEF"/>
    <property type="match status" value="1"/>
</dbReference>
<dbReference type="InterPro" id="IPR000700">
    <property type="entry name" value="PAS-assoc_C"/>
</dbReference>
<proteinExistence type="predicted"/>
<dbReference type="SUPFAM" id="SSF55073">
    <property type="entry name" value="Nucleotide cyclase"/>
    <property type="match status" value="1"/>
</dbReference>
<evidence type="ECO:0000256" key="1">
    <source>
        <dbReference type="SAM" id="Coils"/>
    </source>
</evidence>
<sequence>MKMLYQRLLAPHKIEYIEIDSNFAIAGFSQNVLNYADCPKAVKLGEDARLGFPELVGSEQCLHDALGGRQTHFEIEGIVRPHAGSHPIYLNLHILAGEVETEEAQTLIVCFENVTEKMLIQQKMRQHANETELLARSLAASQAYIHKIITSMADALLVTTLGGSIKTLNPAALDLLECTEEELMYQPIAKIIPPEDLVAIERDRGTTEIAYQTPSGQLKYLAFSRSTMQADVEDWRSIIYIGRDITELKQAKLALQQANEELTRHNQELQQQSSLDPLTGLHNRRHLENFLDEAIRTAQIQNDGLSIAMLDVDHFKHFNDTFGHAAGDAILQEISRSLQQSIRTYDLACRYGGEEFLLVLQRITPEIAKMRIEQMRHHIKKLQVHYGEKLLGSITLSCGIAHFPDHGSTAEELILAADRALYAAKEGGRDRAIVAS</sequence>
<dbReference type="PROSITE" id="PS50113">
    <property type="entry name" value="PAC"/>
    <property type="match status" value="1"/>
</dbReference>
<dbReference type="SMART" id="SM00091">
    <property type="entry name" value="PAS"/>
    <property type="match status" value="1"/>
</dbReference>
<dbReference type="InterPro" id="IPR043128">
    <property type="entry name" value="Rev_trsase/Diguanyl_cyclase"/>
</dbReference>
<dbReference type="NCBIfam" id="TIGR00229">
    <property type="entry name" value="sensory_box"/>
    <property type="match status" value="1"/>
</dbReference>
<dbReference type="PROSITE" id="PS50887">
    <property type="entry name" value="GGDEF"/>
    <property type="match status" value="1"/>
</dbReference>
<comment type="caution">
    <text evidence="5">The sequence shown here is derived from an EMBL/GenBank/DDBJ whole genome shotgun (WGS) entry which is preliminary data.</text>
</comment>
<gene>
    <name evidence="5" type="ORF">IQ249_23400</name>
</gene>
<dbReference type="InterPro" id="IPR000160">
    <property type="entry name" value="GGDEF_dom"/>
</dbReference>
<dbReference type="FunFam" id="3.30.70.270:FF:000001">
    <property type="entry name" value="Diguanylate cyclase domain protein"/>
    <property type="match status" value="1"/>
</dbReference>
<dbReference type="GO" id="GO:1902201">
    <property type="term" value="P:negative regulation of bacterial-type flagellum-dependent cell motility"/>
    <property type="evidence" value="ECO:0007669"/>
    <property type="project" value="TreeGrafter"/>
</dbReference>
<dbReference type="Gene3D" id="3.30.450.20">
    <property type="entry name" value="PAS domain"/>
    <property type="match status" value="1"/>
</dbReference>
<dbReference type="PROSITE" id="PS50112">
    <property type="entry name" value="PAS"/>
    <property type="match status" value="1"/>
</dbReference>
<dbReference type="SMART" id="SM00267">
    <property type="entry name" value="GGDEF"/>
    <property type="match status" value="1"/>
</dbReference>
<evidence type="ECO:0000259" key="2">
    <source>
        <dbReference type="PROSITE" id="PS50112"/>
    </source>
</evidence>
<organism evidence="5 6">
    <name type="scientific">Lusitaniella coriacea LEGE 07157</name>
    <dbReference type="NCBI Taxonomy" id="945747"/>
    <lineage>
        <taxon>Bacteria</taxon>
        <taxon>Bacillati</taxon>
        <taxon>Cyanobacteriota</taxon>
        <taxon>Cyanophyceae</taxon>
        <taxon>Spirulinales</taxon>
        <taxon>Lusitaniellaceae</taxon>
        <taxon>Lusitaniella</taxon>
    </lineage>
</organism>
<dbReference type="InterPro" id="IPR029787">
    <property type="entry name" value="Nucleotide_cyclase"/>
</dbReference>
<reference evidence="5" key="1">
    <citation type="submission" date="2020-10" db="EMBL/GenBank/DDBJ databases">
        <authorList>
            <person name="Castelo-Branco R."/>
            <person name="Eusebio N."/>
            <person name="Adriana R."/>
            <person name="Vieira A."/>
            <person name="Brugerolle De Fraissinette N."/>
            <person name="Rezende De Castro R."/>
            <person name="Schneider M.P."/>
            <person name="Vasconcelos V."/>
            <person name="Leao P.N."/>
        </authorList>
    </citation>
    <scope>NUCLEOTIDE SEQUENCE</scope>
    <source>
        <strain evidence="5">LEGE 07157</strain>
    </source>
</reference>
<evidence type="ECO:0000259" key="4">
    <source>
        <dbReference type="PROSITE" id="PS50887"/>
    </source>
</evidence>
<dbReference type="Gene3D" id="3.30.70.270">
    <property type="match status" value="1"/>
</dbReference>
<evidence type="ECO:0000313" key="5">
    <source>
        <dbReference type="EMBL" id="MBE9118840.1"/>
    </source>
</evidence>
<feature type="domain" description="GGDEF" evidence="4">
    <location>
        <begin position="303"/>
        <end position="436"/>
    </location>
</feature>
<protein>
    <submittedName>
        <fullName evidence="5">GGDEF domain-containing protein</fullName>
    </submittedName>
</protein>
<feature type="domain" description="PAS" evidence="2">
    <location>
        <begin position="141"/>
        <end position="196"/>
    </location>
</feature>
<dbReference type="GO" id="GO:0043709">
    <property type="term" value="P:cell adhesion involved in single-species biofilm formation"/>
    <property type="evidence" value="ECO:0007669"/>
    <property type="project" value="TreeGrafter"/>
</dbReference>
<keyword evidence="6" id="KW-1185">Reference proteome</keyword>
<dbReference type="Pfam" id="PF00990">
    <property type="entry name" value="GGDEF"/>
    <property type="match status" value="1"/>
</dbReference>